<sequence>MFQVARELGDDAMVTVNLRILAVAGLLAAGLVGPVALVRADAPTVGTDCGSAQIGDKATAPDGGALRCMADESGQIHWLPDTHAVTTIADLQGAGYSVTVERTGDHPLPDCAVVEVHNPMTVTSLNSGGNAPGGPGSIGNKHQTTITVSKTIDVTLDCAAH</sequence>
<reference evidence="2" key="2">
    <citation type="submission" date="2016-02" db="EMBL/GenBank/DDBJ databases">
        <title>Draft genome sequence of five rapidly growing Mycobacterium species.</title>
        <authorList>
            <person name="Katahira K."/>
            <person name="Gotou Y."/>
            <person name="Iida K."/>
            <person name="Ogura Y."/>
            <person name="Hayashi T."/>
        </authorList>
    </citation>
    <scope>NUCLEOTIDE SEQUENCE [LARGE SCALE GENOMIC DNA]</scope>
    <source>
        <strain evidence="2">JCM15654</strain>
    </source>
</reference>
<dbReference type="AlphaFoldDB" id="A0A117I5H6"/>
<dbReference type="Proteomes" id="UP000069620">
    <property type="component" value="Unassembled WGS sequence"/>
</dbReference>
<gene>
    <name evidence="1" type="ORF">RMCB_2526</name>
</gene>
<protein>
    <submittedName>
        <fullName evidence="1">Uncharacterized protein</fullName>
    </submittedName>
</protein>
<name>A0A117I5H6_9MYCO</name>
<dbReference type="EMBL" id="BCSX01000024">
    <property type="protein sequence ID" value="GAS88430.1"/>
    <property type="molecule type" value="Genomic_DNA"/>
</dbReference>
<dbReference type="OrthoDB" id="4629300at2"/>
<evidence type="ECO:0000313" key="2">
    <source>
        <dbReference type="Proteomes" id="UP000069620"/>
    </source>
</evidence>
<reference evidence="2" key="1">
    <citation type="journal article" date="2016" name="Genome Announc.">
        <title>Draft Genome Sequences of Five Rapidly Growing Mycobacterium Species, M. thermoresistibile, M. fortuitum subsp. acetamidolyticum, M. canariasense, M. brisbanense, and M. novocastrense.</title>
        <authorList>
            <person name="Katahira K."/>
            <person name="Ogura Y."/>
            <person name="Gotoh Y."/>
            <person name="Hayashi T."/>
        </authorList>
    </citation>
    <scope>NUCLEOTIDE SEQUENCE [LARGE SCALE GENOMIC DNA]</scope>
    <source>
        <strain evidence="2">JCM15654</strain>
    </source>
</reference>
<organism evidence="1 2">
    <name type="scientific">Mycolicibacterium brisbanense</name>
    <dbReference type="NCBI Taxonomy" id="146020"/>
    <lineage>
        <taxon>Bacteria</taxon>
        <taxon>Bacillati</taxon>
        <taxon>Actinomycetota</taxon>
        <taxon>Actinomycetes</taxon>
        <taxon>Mycobacteriales</taxon>
        <taxon>Mycobacteriaceae</taxon>
        <taxon>Mycolicibacterium</taxon>
    </lineage>
</organism>
<comment type="caution">
    <text evidence="1">The sequence shown here is derived from an EMBL/GenBank/DDBJ whole genome shotgun (WGS) entry which is preliminary data.</text>
</comment>
<keyword evidence="2" id="KW-1185">Reference proteome</keyword>
<evidence type="ECO:0000313" key="1">
    <source>
        <dbReference type="EMBL" id="GAS88430.1"/>
    </source>
</evidence>
<accession>A0A117I5H6</accession>
<dbReference type="RefSeq" id="WP_062829061.1">
    <property type="nucleotide sequence ID" value="NZ_BCSX01000024.1"/>
</dbReference>
<proteinExistence type="predicted"/>